<name>A0A517QYD1_9PLAN</name>
<dbReference type="RefSeq" id="WP_145362795.1">
    <property type="nucleotide sequence ID" value="NZ_CP036268.1"/>
</dbReference>
<dbReference type="InterPro" id="IPR006311">
    <property type="entry name" value="TAT_signal"/>
</dbReference>
<dbReference type="EMBL" id="CP036268">
    <property type="protein sequence ID" value="QDT36604.1"/>
    <property type="molecule type" value="Genomic_DNA"/>
</dbReference>
<dbReference type="InterPro" id="IPR043906">
    <property type="entry name" value="Gfo/Idh/MocA_OxRdtase_bact_C"/>
</dbReference>
<dbReference type="SUPFAM" id="SSF51735">
    <property type="entry name" value="NAD(P)-binding Rossmann-fold domains"/>
    <property type="match status" value="1"/>
</dbReference>
<accession>A0A517QYD1</accession>
<feature type="domain" description="Gfo/Idh/MocA-like oxidoreductase bacterial type C-terminal" evidence="2">
    <location>
        <begin position="203"/>
        <end position="253"/>
    </location>
</feature>
<dbReference type="Gene3D" id="3.30.360.10">
    <property type="entry name" value="Dihydrodipicolinate Reductase, domain 2"/>
    <property type="match status" value="1"/>
</dbReference>
<evidence type="ECO:0000313" key="4">
    <source>
        <dbReference type="Proteomes" id="UP000317318"/>
    </source>
</evidence>
<dbReference type="AlphaFoldDB" id="A0A517QYD1"/>
<gene>
    <name evidence="3" type="ORF">Pan189_09640</name>
</gene>
<feature type="domain" description="Gfo/Idh/MocA-like oxidoreductase N-terminal" evidence="1">
    <location>
        <begin position="57"/>
        <end position="159"/>
    </location>
</feature>
<dbReference type="PANTHER" id="PTHR43818:SF10">
    <property type="entry name" value="NADH-DEPENDENT DEHYDROGENASE-RELATED"/>
    <property type="match status" value="1"/>
</dbReference>
<dbReference type="PROSITE" id="PS51318">
    <property type="entry name" value="TAT"/>
    <property type="match status" value="1"/>
</dbReference>
<dbReference type="Gene3D" id="3.40.50.720">
    <property type="entry name" value="NAD(P)-binding Rossmann-like Domain"/>
    <property type="match status" value="1"/>
</dbReference>
<proteinExistence type="predicted"/>
<reference evidence="3 4" key="1">
    <citation type="submission" date="2019-02" db="EMBL/GenBank/DDBJ databases">
        <title>Deep-cultivation of Planctomycetes and their phenomic and genomic characterization uncovers novel biology.</title>
        <authorList>
            <person name="Wiegand S."/>
            <person name="Jogler M."/>
            <person name="Boedeker C."/>
            <person name="Pinto D."/>
            <person name="Vollmers J."/>
            <person name="Rivas-Marin E."/>
            <person name="Kohn T."/>
            <person name="Peeters S.H."/>
            <person name="Heuer A."/>
            <person name="Rast P."/>
            <person name="Oberbeckmann S."/>
            <person name="Bunk B."/>
            <person name="Jeske O."/>
            <person name="Meyerdierks A."/>
            <person name="Storesund J.E."/>
            <person name="Kallscheuer N."/>
            <person name="Luecker S."/>
            <person name="Lage O.M."/>
            <person name="Pohl T."/>
            <person name="Merkel B.J."/>
            <person name="Hornburger P."/>
            <person name="Mueller R.-W."/>
            <person name="Bruemmer F."/>
            <person name="Labrenz M."/>
            <person name="Spormann A.M."/>
            <person name="Op den Camp H."/>
            <person name="Overmann J."/>
            <person name="Amann R."/>
            <person name="Jetten M.S.M."/>
            <person name="Mascher T."/>
            <person name="Medema M.H."/>
            <person name="Devos D.P."/>
            <person name="Kaster A.-K."/>
            <person name="Ovreas L."/>
            <person name="Rohde M."/>
            <person name="Galperin M.Y."/>
            <person name="Jogler C."/>
        </authorList>
    </citation>
    <scope>NUCLEOTIDE SEQUENCE [LARGE SCALE GENOMIC DNA]</scope>
    <source>
        <strain evidence="3 4">Pan189</strain>
    </source>
</reference>
<dbReference type="InterPro" id="IPR050463">
    <property type="entry name" value="Gfo/Idh/MocA_oxidrdct_glycsds"/>
</dbReference>
<dbReference type="Pfam" id="PF19051">
    <property type="entry name" value="GFO_IDH_MocA_C2"/>
    <property type="match status" value="1"/>
</dbReference>
<dbReference type="Pfam" id="PF01408">
    <property type="entry name" value="GFO_IDH_MocA"/>
    <property type="match status" value="1"/>
</dbReference>
<dbReference type="Proteomes" id="UP000317318">
    <property type="component" value="Chromosome"/>
</dbReference>
<dbReference type="KEGG" id="svp:Pan189_09640"/>
<evidence type="ECO:0000313" key="3">
    <source>
        <dbReference type="EMBL" id="QDT36604.1"/>
    </source>
</evidence>
<organism evidence="3 4">
    <name type="scientific">Stratiformator vulcanicus</name>
    <dbReference type="NCBI Taxonomy" id="2527980"/>
    <lineage>
        <taxon>Bacteria</taxon>
        <taxon>Pseudomonadati</taxon>
        <taxon>Planctomycetota</taxon>
        <taxon>Planctomycetia</taxon>
        <taxon>Planctomycetales</taxon>
        <taxon>Planctomycetaceae</taxon>
        <taxon>Stratiformator</taxon>
    </lineage>
</organism>
<dbReference type="InterPro" id="IPR000683">
    <property type="entry name" value="Gfo/Idh/MocA-like_OxRdtase_N"/>
</dbReference>
<dbReference type="OrthoDB" id="255433at2"/>
<dbReference type="SUPFAM" id="SSF55347">
    <property type="entry name" value="Glyceraldehyde-3-phosphate dehydrogenase-like, C-terminal domain"/>
    <property type="match status" value="1"/>
</dbReference>
<evidence type="ECO:0000259" key="2">
    <source>
        <dbReference type="Pfam" id="PF19051"/>
    </source>
</evidence>
<keyword evidence="4" id="KW-1185">Reference proteome</keyword>
<dbReference type="GO" id="GO:0000166">
    <property type="term" value="F:nucleotide binding"/>
    <property type="evidence" value="ECO:0007669"/>
    <property type="project" value="InterPro"/>
</dbReference>
<dbReference type="InterPro" id="IPR036291">
    <property type="entry name" value="NAD(P)-bd_dom_sf"/>
</dbReference>
<protein>
    <submittedName>
        <fullName evidence="3">Putative oxidoreductase</fullName>
    </submittedName>
</protein>
<evidence type="ECO:0000259" key="1">
    <source>
        <dbReference type="Pfam" id="PF01408"/>
    </source>
</evidence>
<sequence>MATSRSRRDFMKTSAAVSSAWWVGASALADDTQPRSANEELQFACIGVAGKGSSDTDDAGRHGQVVALCDVDKRSLKKKSLRYPEAKTYSDFREMLDELEGKVDGVTVSTPDHTHAPAASMALKKGMNVYCQKPLTWSVHEARHLRNLAAETGLCTQMGNQGTAVTRLREGVEVIRSGALGDVTEVHVWTNRPIWPQGKGRPTETPPTPPYLDWDLFLGPAPERPYHPAYHPFKWRGWLDFGTGALGDMACHTANMPVMALNLFDPISFVAESEGLVEGESYPKDCKITFQFPERTGVDGSTLPACKLYWYDGGRKPDADMILGEDAGKKKTLKVSNSGSLTVGSEGRLYSPHDYGGIWELLPLAKFEDYKMPEQSLPRSPGHFTELANAIREGKPDLAMSNFAYGGRLTETILLGNLSLRAGEPVEWDSENLRSTNSSAANDLVAREYRDGWTL</sequence>
<dbReference type="PANTHER" id="PTHR43818">
    <property type="entry name" value="BCDNA.GH03377"/>
    <property type="match status" value="1"/>
</dbReference>